<dbReference type="InterPro" id="IPR017521">
    <property type="entry name" value="Sugar_tfrase_PEP-CTERM_Stp1"/>
</dbReference>
<accession>A0A1M5GI41</accession>
<organism evidence="2 3">
    <name type="scientific">Desulfacinum infernum DSM 9756</name>
    <dbReference type="NCBI Taxonomy" id="1121391"/>
    <lineage>
        <taxon>Bacteria</taxon>
        <taxon>Pseudomonadati</taxon>
        <taxon>Thermodesulfobacteriota</taxon>
        <taxon>Syntrophobacteria</taxon>
        <taxon>Syntrophobacterales</taxon>
        <taxon>Syntrophobacteraceae</taxon>
        <taxon>Desulfacinum</taxon>
    </lineage>
</organism>
<dbReference type="SUPFAM" id="SSF53756">
    <property type="entry name" value="UDP-Glycosyltransferase/glycogen phosphorylase"/>
    <property type="match status" value="1"/>
</dbReference>
<dbReference type="PANTHER" id="PTHR12526">
    <property type="entry name" value="GLYCOSYLTRANSFERASE"/>
    <property type="match status" value="1"/>
</dbReference>
<dbReference type="CDD" id="cd03801">
    <property type="entry name" value="GT4_PimA-like"/>
    <property type="match status" value="1"/>
</dbReference>
<dbReference type="InterPro" id="IPR028098">
    <property type="entry name" value="Glyco_trans_4-like_N"/>
</dbReference>
<feature type="domain" description="Glycosyltransferase subfamily 4-like N-terminal" evidence="1">
    <location>
        <begin position="48"/>
        <end position="233"/>
    </location>
</feature>
<dbReference type="STRING" id="1121391.SAMN02745206_03145"/>
<evidence type="ECO:0000259" key="1">
    <source>
        <dbReference type="Pfam" id="PF13579"/>
    </source>
</evidence>
<dbReference type="PANTHER" id="PTHR12526:SF600">
    <property type="entry name" value="GLYCOSYL TRANSFERASE GROUP 1"/>
    <property type="match status" value="1"/>
</dbReference>
<reference evidence="3" key="1">
    <citation type="submission" date="2016-11" db="EMBL/GenBank/DDBJ databases">
        <authorList>
            <person name="Varghese N."/>
            <person name="Submissions S."/>
        </authorList>
    </citation>
    <scope>NUCLEOTIDE SEQUENCE [LARGE SCALE GENOMIC DNA]</scope>
    <source>
        <strain evidence="3">DSM 9756</strain>
    </source>
</reference>
<dbReference type="NCBIfam" id="TIGR03087">
    <property type="entry name" value="stp1"/>
    <property type="match status" value="1"/>
</dbReference>
<proteinExistence type="predicted"/>
<dbReference type="Proteomes" id="UP000184076">
    <property type="component" value="Unassembled WGS sequence"/>
</dbReference>
<dbReference type="EMBL" id="FQVB01000037">
    <property type="protein sequence ID" value="SHG03378.1"/>
    <property type="molecule type" value="Genomic_DNA"/>
</dbReference>
<dbReference type="Pfam" id="PF13579">
    <property type="entry name" value="Glyco_trans_4_4"/>
    <property type="match status" value="1"/>
</dbReference>
<sequence length="443" mass="50276">MPIEDDGACVSIPHSPLPTLDSRAMKILYLAHRIPYPPNKGDKIRSYHEIRHLARRHRVDLACLCDVEEDMAYREDLRRWCGRVAVERLVPWRAKAGSLPALWRGRPLSVPYFYRPGLQRVVDGWLAREGYDAVVCFSSPMAEYLFRSRSKAGRRPLWIMDFCDMDSDKWLQYSRRSSGPARWIYRREAERLLGYEKKVQERFDACFFVSRKEAALFGERVPGARNVHVAPNGVDTDHFRPEAVPERRNQEAAGGNGGTSRLVFVGAMDYAANVDGVLWFAERIFPRIRREFPKVSFWVVGARPHPRVRALAGTPGIRVTGFVDDVRPYMASAACVVVPLRLARGVQNKVLEAMAMGRPAVVTSRALDGIEARSGRDVLTADDEDGFAREVLRVLRDPSLAGELGARARRFVEENHGWEAGMNRLEEVLLELHRLRSRQGEGA</sequence>
<dbReference type="GO" id="GO:0016757">
    <property type="term" value="F:glycosyltransferase activity"/>
    <property type="evidence" value="ECO:0007669"/>
    <property type="project" value="UniProtKB-ARBA"/>
</dbReference>
<dbReference type="AlphaFoldDB" id="A0A1M5GI41"/>
<evidence type="ECO:0000313" key="2">
    <source>
        <dbReference type="EMBL" id="SHG03378.1"/>
    </source>
</evidence>
<name>A0A1M5GI41_9BACT</name>
<dbReference type="Gene3D" id="3.40.50.2000">
    <property type="entry name" value="Glycogen Phosphorylase B"/>
    <property type="match status" value="2"/>
</dbReference>
<evidence type="ECO:0000313" key="3">
    <source>
        <dbReference type="Proteomes" id="UP000184076"/>
    </source>
</evidence>
<keyword evidence="2" id="KW-0808">Transferase</keyword>
<keyword evidence="3" id="KW-1185">Reference proteome</keyword>
<dbReference type="Pfam" id="PF13692">
    <property type="entry name" value="Glyco_trans_1_4"/>
    <property type="match status" value="1"/>
</dbReference>
<gene>
    <name evidence="2" type="ORF">SAMN02745206_03145</name>
</gene>
<protein>
    <submittedName>
        <fullName evidence="2">Sugar transferase, PEP-CTERM/EpsH1 system associated</fullName>
    </submittedName>
</protein>